<keyword evidence="1 5" id="KW-0728">SH3 domain</keyword>
<evidence type="ECO:0000256" key="1">
    <source>
        <dbReference type="ARBA" id="ARBA00022443"/>
    </source>
</evidence>
<name>A0A9Q1E417_CONCO</name>
<dbReference type="Proteomes" id="UP001152803">
    <property type="component" value="Unassembled WGS sequence"/>
</dbReference>
<feature type="region of interest" description="Disordered" evidence="6">
    <location>
        <begin position="242"/>
        <end position="422"/>
    </location>
</feature>
<feature type="compositionally biased region" description="Pro residues" evidence="6">
    <location>
        <begin position="384"/>
        <end position="396"/>
    </location>
</feature>
<dbReference type="InterPro" id="IPR035468">
    <property type="entry name" value="SH3D21_SH3"/>
</dbReference>
<dbReference type="Pfam" id="PF14604">
    <property type="entry name" value="SH3_9"/>
    <property type="match status" value="1"/>
</dbReference>
<dbReference type="CDD" id="cd12142">
    <property type="entry name" value="SH3_D21-like"/>
    <property type="match status" value="1"/>
</dbReference>
<feature type="region of interest" description="Disordered" evidence="6">
    <location>
        <begin position="472"/>
        <end position="503"/>
    </location>
</feature>
<feature type="compositionally biased region" description="Basic and acidic residues" evidence="6">
    <location>
        <begin position="268"/>
        <end position="282"/>
    </location>
</feature>
<protein>
    <recommendedName>
        <fullName evidence="4">Osteoclast-stimulating factor 1</fullName>
    </recommendedName>
</protein>
<dbReference type="InterPro" id="IPR001452">
    <property type="entry name" value="SH3_domain"/>
</dbReference>
<evidence type="ECO:0000256" key="2">
    <source>
        <dbReference type="ARBA" id="ARBA00023043"/>
    </source>
</evidence>
<dbReference type="SUPFAM" id="SSF50044">
    <property type="entry name" value="SH3-domain"/>
    <property type="match status" value="3"/>
</dbReference>
<dbReference type="InterPro" id="IPR050384">
    <property type="entry name" value="Endophilin_SH3RF"/>
</dbReference>
<evidence type="ECO:0000256" key="3">
    <source>
        <dbReference type="ARBA" id="ARBA00037432"/>
    </source>
</evidence>
<dbReference type="SMART" id="SM00326">
    <property type="entry name" value="SH3"/>
    <property type="match status" value="3"/>
</dbReference>
<feature type="compositionally biased region" description="Basic and acidic residues" evidence="6">
    <location>
        <begin position="490"/>
        <end position="503"/>
    </location>
</feature>
<evidence type="ECO:0000256" key="5">
    <source>
        <dbReference type="PROSITE-ProRule" id="PRU00192"/>
    </source>
</evidence>
<dbReference type="PRINTS" id="PR00452">
    <property type="entry name" value="SH3DOMAIN"/>
</dbReference>
<keyword evidence="2" id="KW-0040">ANK repeat</keyword>
<dbReference type="FunFam" id="2.30.30.40:FF:000072">
    <property type="entry name" value="Unconventional Myosin IB"/>
    <property type="match status" value="1"/>
</dbReference>
<feature type="domain" description="SH3" evidence="7">
    <location>
        <begin position="79"/>
        <end position="138"/>
    </location>
</feature>
<evidence type="ECO:0000256" key="4">
    <source>
        <dbReference type="ARBA" id="ARBA00040640"/>
    </source>
</evidence>
<evidence type="ECO:0000313" key="8">
    <source>
        <dbReference type="EMBL" id="KAJ8289270.1"/>
    </source>
</evidence>
<comment type="function">
    <text evidence="3">Induces bone resorption, acting probably through a signaling cascade which results in the secretion of factor(s) enhancing osteoclast formation and activity.</text>
</comment>
<dbReference type="CDD" id="cd11874">
    <property type="entry name" value="SH3_CD2AP-like_2"/>
    <property type="match status" value="1"/>
</dbReference>
<dbReference type="PROSITE" id="PS50002">
    <property type="entry name" value="SH3"/>
    <property type="match status" value="3"/>
</dbReference>
<dbReference type="AlphaFoldDB" id="A0A9Q1E417"/>
<dbReference type="Pfam" id="PF07653">
    <property type="entry name" value="SH3_2"/>
    <property type="match status" value="1"/>
</dbReference>
<feature type="domain" description="SH3" evidence="7">
    <location>
        <begin position="1"/>
        <end position="58"/>
    </location>
</feature>
<accession>A0A9Q1E417</accession>
<gene>
    <name evidence="8" type="ORF">COCON_G00019290</name>
</gene>
<dbReference type="GO" id="GO:0007015">
    <property type="term" value="P:actin filament organization"/>
    <property type="evidence" value="ECO:0007669"/>
    <property type="project" value="TreeGrafter"/>
</dbReference>
<proteinExistence type="predicted"/>
<dbReference type="EMBL" id="JAFJMO010000001">
    <property type="protein sequence ID" value="KAJ8289270.1"/>
    <property type="molecule type" value="Genomic_DNA"/>
</dbReference>
<evidence type="ECO:0000256" key="6">
    <source>
        <dbReference type="SAM" id="MobiDB-lite"/>
    </source>
</evidence>
<dbReference type="PANTHER" id="PTHR14167">
    <property type="entry name" value="SH3 DOMAIN-CONTAINING"/>
    <property type="match status" value="1"/>
</dbReference>
<organism evidence="8 9">
    <name type="scientific">Conger conger</name>
    <name type="common">Conger eel</name>
    <name type="synonym">Muraena conger</name>
    <dbReference type="NCBI Taxonomy" id="82655"/>
    <lineage>
        <taxon>Eukaryota</taxon>
        <taxon>Metazoa</taxon>
        <taxon>Chordata</taxon>
        <taxon>Craniata</taxon>
        <taxon>Vertebrata</taxon>
        <taxon>Euteleostomi</taxon>
        <taxon>Actinopterygii</taxon>
        <taxon>Neopterygii</taxon>
        <taxon>Teleostei</taxon>
        <taxon>Anguilliformes</taxon>
        <taxon>Congridae</taxon>
        <taxon>Conger</taxon>
    </lineage>
</organism>
<dbReference type="InterPro" id="IPR036028">
    <property type="entry name" value="SH3-like_dom_sf"/>
</dbReference>
<dbReference type="PRINTS" id="PR01887">
    <property type="entry name" value="SPECTRNALPHA"/>
</dbReference>
<sequence length="503" mass="56352">MEVLVLVDFQGSLKDELEVHVGDVVKNVTKATEEGWLEGELRGKRGIFPANFVKEVPVYLIGDSKREPRSIRKSRMPKQQTRKCEVAFAYSSQNGDELDLVVGETIDIIKEIEDGWWLGSKNAKVGVFPSNFVKEIYITPKDAKLNEGKSRPKLSDDLFSKENKPAQRASVRKKIANVKECCQVMFDYTGVAEDELSMKKGEIITIISKDSEDEGWWEGEVNGRRGFFPDNFVMVIPTDALQSQNRSQPPVRHDAPPAAKVETSPPALKEEKMDSKDLRSDPPGKLMLPGMRKAPPPPVKDKPPKFVPNKSNGEVSPLSPKQEKDSEQLDVVEVSTERLTHPTANRAKPPQRRPPTGQVTSPEAAEDSSLSPTLTGQPGLGPKQPAPPKPSPPQSPAAPSLDEPDLTPSAPQNHDQDQDRLRAEVRELSMALELLKNRQLRDMEDVREELNQERAKRIALQEEMELLKKSFNNHCPRPQEPPEPPTQTECEGRRLSWRTECEL</sequence>
<keyword evidence="9" id="KW-1185">Reference proteome</keyword>
<evidence type="ECO:0000259" key="7">
    <source>
        <dbReference type="PROSITE" id="PS50002"/>
    </source>
</evidence>
<dbReference type="GO" id="GO:0016477">
    <property type="term" value="P:cell migration"/>
    <property type="evidence" value="ECO:0007669"/>
    <property type="project" value="TreeGrafter"/>
</dbReference>
<reference evidence="8" key="1">
    <citation type="journal article" date="2023" name="Science">
        <title>Genome structures resolve the early diversification of teleost fishes.</title>
        <authorList>
            <person name="Parey E."/>
            <person name="Louis A."/>
            <person name="Montfort J."/>
            <person name="Bouchez O."/>
            <person name="Roques C."/>
            <person name="Iampietro C."/>
            <person name="Lluch J."/>
            <person name="Castinel A."/>
            <person name="Donnadieu C."/>
            <person name="Desvignes T."/>
            <person name="Floi Bucao C."/>
            <person name="Jouanno E."/>
            <person name="Wen M."/>
            <person name="Mejri S."/>
            <person name="Dirks R."/>
            <person name="Jansen H."/>
            <person name="Henkel C."/>
            <person name="Chen W.J."/>
            <person name="Zahm M."/>
            <person name="Cabau C."/>
            <person name="Klopp C."/>
            <person name="Thompson A.W."/>
            <person name="Robinson-Rechavi M."/>
            <person name="Braasch I."/>
            <person name="Lecointre G."/>
            <person name="Bobe J."/>
            <person name="Postlethwait J.H."/>
            <person name="Berthelot C."/>
            <person name="Roest Crollius H."/>
            <person name="Guiguen Y."/>
        </authorList>
    </citation>
    <scope>NUCLEOTIDE SEQUENCE</scope>
    <source>
        <strain evidence="8">Concon-B</strain>
    </source>
</reference>
<dbReference type="PANTHER" id="PTHR14167:SF92">
    <property type="entry name" value="CIN85 AND CD2AP RELATED, ISOFORM J"/>
    <property type="match status" value="1"/>
</dbReference>
<dbReference type="OrthoDB" id="73680at2759"/>
<dbReference type="Pfam" id="PF00018">
    <property type="entry name" value="SH3_1"/>
    <property type="match status" value="1"/>
</dbReference>
<dbReference type="Gene3D" id="2.30.30.40">
    <property type="entry name" value="SH3 Domains"/>
    <property type="match status" value="3"/>
</dbReference>
<feature type="domain" description="SH3" evidence="7">
    <location>
        <begin position="177"/>
        <end position="238"/>
    </location>
</feature>
<evidence type="ECO:0000313" key="9">
    <source>
        <dbReference type="Proteomes" id="UP001152803"/>
    </source>
</evidence>
<comment type="caution">
    <text evidence="8">The sequence shown here is derived from an EMBL/GenBank/DDBJ whole genome shotgun (WGS) entry which is preliminary data.</text>
</comment>